<dbReference type="PANTHER" id="PTHR42709:SF6">
    <property type="entry name" value="UNDECAPRENYL PHOSPHATE TRANSPORTER A"/>
    <property type="match status" value="1"/>
</dbReference>
<evidence type="ECO:0000313" key="8">
    <source>
        <dbReference type="EMBL" id="QHJ00364.1"/>
    </source>
</evidence>
<dbReference type="KEGG" id="xyk:GT347_21715"/>
<sequence length="312" mass="33886">MTYLIELLGQYGAWLVFAWVLLEQAGVPLPAYPVLMVAGSLAAVGQLSLPLLLAVTVLACLISDFGWYLAGGRYGGRVLRTICRLSLTPDSCVSQTESVFDRWGARSLIVAKFVPGFASVATAMAGATRVRRGAFLAYDFVGSTLWAGLGLALGWLFAPAVETLLNTLQSLGHWGLLLLAGAIAIYVARKAWNRVSFRRQQRMQRLSIAELSQLREGSAELVLVDVRKRPLWERERIPGSVFFDASEWESASTSARRDATIVVYCDCPAEASAVVVARALREKGFRQVHPLGGGLEGWRQAGFALQEGAEAP</sequence>
<dbReference type="InterPro" id="IPR051311">
    <property type="entry name" value="DedA_domain"/>
</dbReference>
<organism evidence="8 9">
    <name type="scientific">Xylophilus rhododendri</name>
    <dbReference type="NCBI Taxonomy" id="2697032"/>
    <lineage>
        <taxon>Bacteria</taxon>
        <taxon>Pseudomonadati</taxon>
        <taxon>Pseudomonadota</taxon>
        <taxon>Betaproteobacteria</taxon>
        <taxon>Burkholderiales</taxon>
        <taxon>Xylophilus</taxon>
    </lineage>
</organism>
<feature type="transmembrane region" description="Helical" evidence="6">
    <location>
        <begin position="135"/>
        <end position="158"/>
    </location>
</feature>
<gene>
    <name evidence="8" type="ORF">GT347_21715</name>
</gene>
<keyword evidence="4 6" id="KW-1133">Transmembrane helix</keyword>
<dbReference type="SMART" id="SM00450">
    <property type="entry name" value="RHOD"/>
    <property type="match status" value="1"/>
</dbReference>
<keyword evidence="8" id="KW-0808">Transferase</keyword>
<feature type="transmembrane region" description="Helical" evidence="6">
    <location>
        <begin position="170"/>
        <end position="188"/>
    </location>
</feature>
<dbReference type="PANTHER" id="PTHR42709">
    <property type="entry name" value="ALKALINE PHOSPHATASE LIKE PROTEIN"/>
    <property type="match status" value="1"/>
</dbReference>
<dbReference type="EMBL" id="CP047650">
    <property type="protein sequence ID" value="QHJ00364.1"/>
    <property type="molecule type" value="Genomic_DNA"/>
</dbReference>
<dbReference type="GO" id="GO:0016740">
    <property type="term" value="F:transferase activity"/>
    <property type="evidence" value="ECO:0007669"/>
    <property type="project" value="UniProtKB-KW"/>
</dbReference>
<feature type="transmembrane region" description="Helical" evidence="6">
    <location>
        <begin position="47"/>
        <end position="70"/>
    </location>
</feature>
<dbReference type="Pfam" id="PF00581">
    <property type="entry name" value="Rhodanese"/>
    <property type="match status" value="1"/>
</dbReference>
<comment type="subcellular location">
    <subcellularLocation>
        <location evidence="1">Cell membrane</location>
        <topology evidence="1">Multi-pass membrane protein</topology>
    </subcellularLocation>
</comment>
<accession>A0A857JAY5</accession>
<keyword evidence="2" id="KW-1003">Cell membrane</keyword>
<feature type="transmembrane region" description="Helical" evidence="6">
    <location>
        <begin position="12"/>
        <end position="35"/>
    </location>
</feature>
<evidence type="ECO:0000256" key="6">
    <source>
        <dbReference type="SAM" id="Phobius"/>
    </source>
</evidence>
<keyword evidence="5 6" id="KW-0472">Membrane</keyword>
<dbReference type="InterPro" id="IPR001763">
    <property type="entry name" value="Rhodanese-like_dom"/>
</dbReference>
<dbReference type="InterPro" id="IPR036873">
    <property type="entry name" value="Rhodanese-like_dom_sf"/>
</dbReference>
<dbReference type="PROSITE" id="PS50206">
    <property type="entry name" value="RHODANESE_3"/>
    <property type="match status" value="1"/>
</dbReference>
<dbReference type="GO" id="GO:0005886">
    <property type="term" value="C:plasma membrane"/>
    <property type="evidence" value="ECO:0007669"/>
    <property type="project" value="UniProtKB-SubCell"/>
</dbReference>
<dbReference type="SUPFAM" id="SSF52821">
    <property type="entry name" value="Rhodanese/Cell cycle control phosphatase"/>
    <property type="match status" value="1"/>
</dbReference>
<evidence type="ECO:0000256" key="5">
    <source>
        <dbReference type="ARBA" id="ARBA00023136"/>
    </source>
</evidence>
<dbReference type="RefSeq" id="WP_160554174.1">
    <property type="nucleotide sequence ID" value="NZ_CP047650.1"/>
</dbReference>
<keyword evidence="3 6" id="KW-0812">Transmembrane</keyword>
<dbReference type="Proteomes" id="UP000464787">
    <property type="component" value="Chromosome"/>
</dbReference>
<dbReference type="InterPro" id="IPR032816">
    <property type="entry name" value="VTT_dom"/>
</dbReference>
<proteinExistence type="predicted"/>
<dbReference type="Gene3D" id="3.40.250.10">
    <property type="entry name" value="Rhodanese-like domain"/>
    <property type="match status" value="1"/>
</dbReference>
<feature type="domain" description="Rhodanese" evidence="7">
    <location>
        <begin position="217"/>
        <end position="307"/>
    </location>
</feature>
<evidence type="ECO:0000313" key="9">
    <source>
        <dbReference type="Proteomes" id="UP000464787"/>
    </source>
</evidence>
<evidence type="ECO:0000259" key="7">
    <source>
        <dbReference type="PROSITE" id="PS50206"/>
    </source>
</evidence>
<evidence type="ECO:0000256" key="3">
    <source>
        <dbReference type="ARBA" id="ARBA00022692"/>
    </source>
</evidence>
<dbReference type="Pfam" id="PF09335">
    <property type="entry name" value="VTT_dom"/>
    <property type="match status" value="1"/>
</dbReference>
<keyword evidence="9" id="KW-1185">Reference proteome</keyword>
<evidence type="ECO:0000256" key="2">
    <source>
        <dbReference type="ARBA" id="ARBA00022475"/>
    </source>
</evidence>
<evidence type="ECO:0000256" key="1">
    <source>
        <dbReference type="ARBA" id="ARBA00004651"/>
    </source>
</evidence>
<evidence type="ECO:0000256" key="4">
    <source>
        <dbReference type="ARBA" id="ARBA00022989"/>
    </source>
</evidence>
<name>A0A857JAY5_9BURK</name>
<reference evidence="8 9" key="1">
    <citation type="submission" date="2020-01" db="EMBL/GenBank/DDBJ databases">
        <title>Genome sequencing of strain KACC 21265.</title>
        <authorList>
            <person name="Heo J."/>
            <person name="Kim S.-J."/>
            <person name="Kim J.-S."/>
            <person name="Hong S.-B."/>
            <person name="Kwon S.-W."/>
        </authorList>
    </citation>
    <scope>NUCLEOTIDE SEQUENCE [LARGE SCALE GENOMIC DNA]</scope>
    <source>
        <strain evidence="8 9">KACC 21265</strain>
    </source>
</reference>
<protein>
    <submittedName>
        <fullName evidence="8">Sulfurtransferase</fullName>
    </submittedName>
</protein>
<dbReference type="AlphaFoldDB" id="A0A857JAY5"/>